<keyword evidence="1" id="KW-0472">Membrane</keyword>
<evidence type="ECO:0000313" key="4">
    <source>
        <dbReference type="WBParaSite" id="BTMF_0000950301-mRNA-1"/>
    </source>
</evidence>
<protein>
    <submittedName>
        <fullName evidence="4">Transmembrane protein</fullName>
    </submittedName>
</protein>
<keyword evidence="3" id="KW-1185">Reference proteome</keyword>
<name>A0A0R3QP68_9BILA</name>
<accession>A0A0R3QP68</accession>
<dbReference type="AlphaFoldDB" id="A0A0R3QP68"/>
<sequence>MKQHVLLSFRKRGCFHMVVVQAAVVLDEEAVTNNITISVHYRMLDIVVTFEDILYIYHCFSCSLVFLVLVLLTSVFTLLLLRRSRGGMDPKQLLTISYKEKGRVPVVAHVPAHPITFREFRKYLGISSKSSLQLVFLYNC</sequence>
<evidence type="ECO:0000313" key="2">
    <source>
        <dbReference type="EMBL" id="VDO24941.1"/>
    </source>
</evidence>
<proteinExistence type="predicted"/>
<dbReference type="Proteomes" id="UP000280834">
    <property type="component" value="Unassembled WGS sequence"/>
</dbReference>
<dbReference type="STRING" id="42155.A0A0R3QP68"/>
<organism evidence="4">
    <name type="scientific">Brugia timori</name>
    <dbReference type="NCBI Taxonomy" id="42155"/>
    <lineage>
        <taxon>Eukaryota</taxon>
        <taxon>Metazoa</taxon>
        <taxon>Ecdysozoa</taxon>
        <taxon>Nematoda</taxon>
        <taxon>Chromadorea</taxon>
        <taxon>Rhabditida</taxon>
        <taxon>Spirurina</taxon>
        <taxon>Spiruromorpha</taxon>
        <taxon>Filarioidea</taxon>
        <taxon>Onchocercidae</taxon>
        <taxon>Brugia</taxon>
    </lineage>
</organism>
<evidence type="ECO:0000313" key="3">
    <source>
        <dbReference type="Proteomes" id="UP000280834"/>
    </source>
</evidence>
<reference evidence="2 3" key="2">
    <citation type="submission" date="2018-11" db="EMBL/GenBank/DDBJ databases">
        <authorList>
            <consortium name="Pathogen Informatics"/>
        </authorList>
    </citation>
    <scope>NUCLEOTIDE SEQUENCE [LARGE SCALE GENOMIC DNA]</scope>
</reference>
<keyword evidence="1" id="KW-0812">Transmembrane</keyword>
<evidence type="ECO:0000256" key="1">
    <source>
        <dbReference type="SAM" id="Phobius"/>
    </source>
</evidence>
<gene>
    <name evidence="2" type="ORF">BTMF_LOCUS7554</name>
</gene>
<dbReference type="WBParaSite" id="BTMF_0000950301-mRNA-1">
    <property type="protein sequence ID" value="BTMF_0000950301-mRNA-1"/>
    <property type="gene ID" value="BTMF_0000950301"/>
</dbReference>
<reference evidence="4" key="1">
    <citation type="submission" date="2017-02" db="UniProtKB">
        <authorList>
            <consortium name="WormBaseParasite"/>
        </authorList>
    </citation>
    <scope>IDENTIFICATION</scope>
</reference>
<dbReference type="EMBL" id="UZAG01015990">
    <property type="protein sequence ID" value="VDO24941.1"/>
    <property type="molecule type" value="Genomic_DNA"/>
</dbReference>
<keyword evidence="1" id="KW-1133">Transmembrane helix</keyword>
<feature type="transmembrane region" description="Helical" evidence="1">
    <location>
        <begin position="55"/>
        <end position="81"/>
    </location>
</feature>